<keyword evidence="1" id="KW-0812">Transmembrane</keyword>
<sequence>MFDARLLCFLHVRSERDPLFIQVPSKETKELLTGLPFIIAVVCGGFFLTRRHGFSPH</sequence>
<name>A0A8S9MMU6_BRACR</name>
<protein>
    <submittedName>
        <fullName evidence="2">Uncharacterized protein</fullName>
    </submittedName>
</protein>
<reference evidence="2" key="1">
    <citation type="submission" date="2019-12" db="EMBL/GenBank/DDBJ databases">
        <title>Genome sequencing and annotation of Brassica cretica.</title>
        <authorList>
            <person name="Studholme D.J."/>
            <person name="Sarris P.F."/>
        </authorList>
    </citation>
    <scope>NUCLEOTIDE SEQUENCE</scope>
    <source>
        <strain evidence="2">PFS-001/15</strain>
        <tissue evidence="2">Leaf</tissue>
    </source>
</reference>
<dbReference type="EMBL" id="QGKW02000007">
    <property type="protein sequence ID" value="KAF2619181.1"/>
    <property type="molecule type" value="Genomic_DNA"/>
</dbReference>
<dbReference type="Proteomes" id="UP000712281">
    <property type="component" value="Unassembled WGS sequence"/>
</dbReference>
<evidence type="ECO:0000313" key="2">
    <source>
        <dbReference type="EMBL" id="KAF2619181.1"/>
    </source>
</evidence>
<accession>A0A8S9MMU6</accession>
<feature type="transmembrane region" description="Helical" evidence="1">
    <location>
        <begin position="31"/>
        <end position="49"/>
    </location>
</feature>
<dbReference type="AlphaFoldDB" id="A0A8S9MMU6"/>
<organism evidence="2 3">
    <name type="scientific">Brassica cretica</name>
    <name type="common">Mustard</name>
    <dbReference type="NCBI Taxonomy" id="69181"/>
    <lineage>
        <taxon>Eukaryota</taxon>
        <taxon>Viridiplantae</taxon>
        <taxon>Streptophyta</taxon>
        <taxon>Embryophyta</taxon>
        <taxon>Tracheophyta</taxon>
        <taxon>Spermatophyta</taxon>
        <taxon>Magnoliopsida</taxon>
        <taxon>eudicotyledons</taxon>
        <taxon>Gunneridae</taxon>
        <taxon>Pentapetalae</taxon>
        <taxon>rosids</taxon>
        <taxon>malvids</taxon>
        <taxon>Brassicales</taxon>
        <taxon>Brassicaceae</taxon>
        <taxon>Brassiceae</taxon>
        <taxon>Brassica</taxon>
    </lineage>
</organism>
<evidence type="ECO:0000256" key="1">
    <source>
        <dbReference type="SAM" id="Phobius"/>
    </source>
</evidence>
<comment type="caution">
    <text evidence="2">The sequence shown here is derived from an EMBL/GenBank/DDBJ whole genome shotgun (WGS) entry which is preliminary data.</text>
</comment>
<gene>
    <name evidence="2" type="ORF">F2Q68_00040477</name>
</gene>
<keyword evidence="1" id="KW-1133">Transmembrane helix</keyword>
<evidence type="ECO:0000313" key="3">
    <source>
        <dbReference type="Proteomes" id="UP000712281"/>
    </source>
</evidence>
<proteinExistence type="predicted"/>
<keyword evidence="1" id="KW-0472">Membrane</keyword>